<gene>
    <name evidence="2" type="ORF">PFICI_06943</name>
</gene>
<dbReference type="EMBL" id="KI912112">
    <property type="protein sequence ID" value="ETS81941.1"/>
    <property type="molecule type" value="Genomic_DNA"/>
</dbReference>
<dbReference type="RefSeq" id="XP_007833715.1">
    <property type="nucleotide sequence ID" value="XM_007835524.1"/>
</dbReference>
<dbReference type="AlphaFoldDB" id="W3X9U2"/>
<dbReference type="OMA" id="LARQWHY"/>
<dbReference type="Proteomes" id="UP000030651">
    <property type="component" value="Unassembled WGS sequence"/>
</dbReference>
<dbReference type="KEGG" id="pfy:PFICI_06943"/>
<dbReference type="STRING" id="1229662.W3X9U2"/>
<dbReference type="InterPro" id="IPR001810">
    <property type="entry name" value="F-box_dom"/>
</dbReference>
<dbReference type="PROSITE" id="PS50181">
    <property type="entry name" value="FBOX"/>
    <property type="match status" value="1"/>
</dbReference>
<dbReference type="eggNOG" id="ENOG502R9QP">
    <property type="taxonomic scope" value="Eukaryota"/>
</dbReference>
<reference evidence="3" key="1">
    <citation type="journal article" date="2015" name="BMC Genomics">
        <title>Genomic and transcriptomic analysis of the endophytic fungus Pestalotiopsis fici reveals its lifestyle and high potential for synthesis of natural products.</title>
        <authorList>
            <person name="Wang X."/>
            <person name="Zhang X."/>
            <person name="Liu L."/>
            <person name="Xiang M."/>
            <person name="Wang W."/>
            <person name="Sun X."/>
            <person name="Che Y."/>
            <person name="Guo L."/>
            <person name="Liu G."/>
            <person name="Guo L."/>
            <person name="Wang C."/>
            <person name="Yin W.B."/>
            <person name="Stadler M."/>
            <person name="Zhang X."/>
            <person name="Liu X."/>
        </authorList>
    </citation>
    <scope>NUCLEOTIDE SEQUENCE [LARGE SCALE GENOMIC DNA]</scope>
    <source>
        <strain evidence="3">W106-1 / CGMCC3.15140</strain>
    </source>
</reference>
<proteinExistence type="predicted"/>
<organism evidence="2 3">
    <name type="scientific">Pestalotiopsis fici (strain W106-1 / CGMCC3.15140)</name>
    <dbReference type="NCBI Taxonomy" id="1229662"/>
    <lineage>
        <taxon>Eukaryota</taxon>
        <taxon>Fungi</taxon>
        <taxon>Dikarya</taxon>
        <taxon>Ascomycota</taxon>
        <taxon>Pezizomycotina</taxon>
        <taxon>Sordariomycetes</taxon>
        <taxon>Xylariomycetidae</taxon>
        <taxon>Amphisphaeriales</taxon>
        <taxon>Sporocadaceae</taxon>
        <taxon>Pestalotiopsis</taxon>
    </lineage>
</organism>
<dbReference type="OrthoDB" id="5232052at2759"/>
<name>W3X9U2_PESFW</name>
<feature type="domain" description="F-box" evidence="1">
    <location>
        <begin position="64"/>
        <end position="112"/>
    </location>
</feature>
<accession>W3X9U2</accession>
<evidence type="ECO:0000259" key="1">
    <source>
        <dbReference type="PROSITE" id="PS50181"/>
    </source>
</evidence>
<evidence type="ECO:0000313" key="2">
    <source>
        <dbReference type="EMBL" id="ETS81941.1"/>
    </source>
</evidence>
<keyword evidence="3" id="KW-1185">Reference proteome</keyword>
<protein>
    <recommendedName>
        <fullName evidence="1">F-box domain-containing protein</fullName>
    </recommendedName>
</protein>
<dbReference type="GeneID" id="19271956"/>
<dbReference type="HOGENOM" id="CLU_1175783_0_0_1"/>
<sequence>MAISTACRHGPNCPKCQGRIARSIGPVQKTPPQANVQNKSQDDAFRAIILHHLSVNDTQRSPGKSRLYTLPQEVVNMIARHLPYETLLLLHTLSKTLQRIIDPQLASEASKISLVMRAEKDGTHNFGRRPPPRQQMRDTATAATWTDMQPRLGCFCCFRVLPVGEFAAEQLARDPFRPATAPASFLRRYCVPCGLARQWHYPGEVIERRDASTCWVCQCRRAWDKSTTLSCRYCGS</sequence>
<dbReference type="InParanoid" id="W3X9U2"/>
<evidence type="ECO:0000313" key="3">
    <source>
        <dbReference type="Proteomes" id="UP000030651"/>
    </source>
</evidence>